<evidence type="ECO:0000256" key="2">
    <source>
        <dbReference type="ARBA" id="ARBA00004123"/>
    </source>
</evidence>
<evidence type="ECO:0000256" key="10">
    <source>
        <dbReference type="SAM" id="MobiDB-lite"/>
    </source>
</evidence>
<comment type="subcellular location">
    <subcellularLocation>
        <location evidence="3">Cytoplasm</location>
    </subcellularLocation>
    <subcellularLocation>
        <location evidence="2">Nucleus</location>
    </subcellularLocation>
</comment>
<evidence type="ECO:0000259" key="11">
    <source>
        <dbReference type="Pfam" id="PF09811"/>
    </source>
</evidence>
<dbReference type="STRING" id="1447883.A0A2B7Y0K6"/>
<organism evidence="12 13">
    <name type="scientific">Polytolypa hystricis (strain UAMH7299)</name>
    <dbReference type="NCBI Taxonomy" id="1447883"/>
    <lineage>
        <taxon>Eukaryota</taxon>
        <taxon>Fungi</taxon>
        <taxon>Dikarya</taxon>
        <taxon>Ascomycota</taxon>
        <taxon>Pezizomycotina</taxon>
        <taxon>Eurotiomycetes</taxon>
        <taxon>Eurotiomycetidae</taxon>
        <taxon>Onygenales</taxon>
        <taxon>Onygenales incertae sedis</taxon>
        <taxon>Polytolypa</taxon>
    </lineage>
</organism>
<name>A0A2B7Y0K6_POLH7</name>
<comment type="similarity">
    <text evidence="4">Belongs to the YAE1 family.</text>
</comment>
<dbReference type="GO" id="GO:0005737">
    <property type="term" value="C:cytoplasm"/>
    <property type="evidence" value="ECO:0007669"/>
    <property type="project" value="UniProtKB-SubCell"/>
</dbReference>
<keyword evidence="9" id="KW-0539">Nucleus</keyword>
<keyword evidence="13" id="KW-1185">Reference proteome</keyword>
<comment type="caution">
    <text evidence="12">The sequence shown here is derived from an EMBL/GenBank/DDBJ whole genome shotgun (WGS) entry which is preliminary data.</text>
</comment>
<dbReference type="GO" id="GO:0005634">
    <property type="term" value="C:nucleus"/>
    <property type="evidence" value="ECO:0007669"/>
    <property type="project" value="UniProtKB-SubCell"/>
</dbReference>
<dbReference type="PANTHER" id="PTHR18829:SF0">
    <property type="entry name" value="PROTEIN YAE1 HOMOLOG"/>
    <property type="match status" value="1"/>
</dbReference>
<comment type="function">
    <text evidence="1">The complex LTO1:YAE1 may function as a target specific adapter that probably recruits apo-RPLI1 to the cytosolic iron-sulfur protein assembly (CIA) complex machinery. May be required for biogenesis of the large ribosomal subunit and initiation of translation.</text>
</comment>
<evidence type="ECO:0000256" key="8">
    <source>
        <dbReference type="ARBA" id="ARBA00022490"/>
    </source>
</evidence>
<feature type="domain" description="Essential protein Yae1 N-terminal" evidence="11">
    <location>
        <begin position="92"/>
        <end position="130"/>
    </location>
</feature>
<protein>
    <recommendedName>
        <fullName evidence="7">Protein YAE1</fullName>
    </recommendedName>
    <alternativeName>
        <fullName evidence="6">Protein yae1</fullName>
    </alternativeName>
</protein>
<dbReference type="PANTHER" id="PTHR18829">
    <property type="entry name" value="PROTEIN YAE1 HOMOLOG"/>
    <property type="match status" value="1"/>
</dbReference>
<dbReference type="AlphaFoldDB" id="A0A2B7Y0K6"/>
<evidence type="ECO:0000313" key="13">
    <source>
        <dbReference type="Proteomes" id="UP000224634"/>
    </source>
</evidence>
<reference evidence="12 13" key="1">
    <citation type="submission" date="2017-10" db="EMBL/GenBank/DDBJ databases">
        <title>Comparative genomics in systemic dimorphic fungi from Ajellomycetaceae.</title>
        <authorList>
            <person name="Munoz J.F."/>
            <person name="Mcewen J.G."/>
            <person name="Clay O.K."/>
            <person name="Cuomo C.A."/>
        </authorList>
    </citation>
    <scope>NUCLEOTIDE SEQUENCE [LARGE SCALE GENOMIC DNA]</scope>
    <source>
        <strain evidence="12 13">UAMH7299</strain>
    </source>
</reference>
<comment type="subunit">
    <text evidence="5">May form a complex with LTO1.</text>
</comment>
<dbReference type="Pfam" id="PF09811">
    <property type="entry name" value="Yae1_N"/>
    <property type="match status" value="1"/>
</dbReference>
<feature type="compositionally biased region" description="Polar residues" evidence="10">
    <location>
        <begin position="60"/>
        <end position="71"/>
    </location>
</feature>
<dbReference type="OrthoDB" id="20086at2759"/>
<evidence type="ECO:0000256" key="1">
    <source>
        <dbReference type="ARBA" id="ARBA00003836"/>
    </source>
</evidence>
<gene>
    <name evidence="12" type="ORF">AJ80_05928</name>
</gene>
<evidence type="ECO:0000256" key="9">
    <source>
        <dbReference type="ARBA" id="ARBA00023242"/>
    </source>
</evidence>
<sequence>MSPSSTATTPSPPHSSPHPSTPPSPTTTMSASPPLDPQTTSLDDIFGSSPPYSAPLSLPTQTTHTTDTAGPSTHVPELSDLPRLRRQHVTAGYRDAISVSKQEHVQRGFDAGFPVGAELGIRVGIVLGVLEGLSRCEGSAKKGEKEKEKEKEDVGVDGIDGVVDVTGLYERAKGELSVQKVFGGVVGDGAEGKKEAEEEGDASVRLGRAGEEVVGNWEARVKKLLEQRS</sequence>
<proteinExistence type="inferred from homology"/>
<feature type="region of interest" description="Disordered" evidence="10">
    <location>
        <begin position="1"/>
        <end position="83"/>
    </location>
</feature>
<evidence type="ECO:0000256" key="6">
    <source>
        <dbReference type="ARBA" id="ARBA00017286"/>
    </source>
</evidence>
<keyword evidence="8" id="KW-0963">Cytoplasm</keyword>
<evidence type="ECO:0000313" key="12">
    <source>
        <dbReference type="EMBL" id="PGH14338.1"/>
    </source>
</evidence>
<dbReference type="Proteomes" id="UP000224634">
    <property type="component" value="Unassembled WGS sequence"/>
</dbReference>
<evidence type="ECO:0000256" key="7">
    <source>
        <dbReference type="ARBA" id="ARBA00018400"/>
    </source>
</evidence>
<dbReference type="InterPro" id="IPR019191">
    <property type="entry name" value="Essential_protein_Yae1_N"/>
</dbReference>
<accession>A0A2B7Y0K6</accession>
<feature type="compositionally biased region" description="Low complexity" evidence="10">
    <location>
        <begin position="48"/>
        <end position="59"/>
    </location>
</feature>
<evidence type="ECO:0000256" key="4">
    <source>
        <dbReference type="ARBA" id="ARBA00007096"/>
    </source>
</evidence>
<feature type="compositionally biased region" description="Pro residues" evidence="10">
    <location>
        <begin position="10"/>
        <end position="25"/>
    </location>
</feature>
<evidence type="ECO:0000256" key="3">
    <source>
        <dbReference type="ARBA" id="ARBA00004496"/>
    </source>
</evidence>
<dbReference type="InterPro" id="IPR038881">
    <property type="entry name" value="Yae1-like"/>
</dbReference>
<evidence type="ECO:0000256" key="5">
    <source>
        <dbReference type="ARBA" id="ARBA00011427"/>
    </source>
</evidence>
<dbReference type="EMBL" id="PDNA01000094">
    <property type="protein sequence ID" value="PGH14338.1"/>
    <property type="molecule type" value="Genomic_DNA"/>
</dbReference>